<evidence type="ECO:0000256" key="2">
    <source>
        <dbReference type="SAM" id="MobiDB-lite"/>
    </source>
</evidence>
<dbReference type="Pfam" id="PF25790">
    <property type="entry name" value="BCD1"/>
    <property type="match status" value="1"/>
</dbReference>
<dbReference type="STRING" id="669874.A0A1E4TYG8"/>
<feature type="compositionally biased region" description="Acidic residues" evidence="2">
    <location>
        <begin position="251"/>
        <end position="276"/>
    </location>
</feature>
<dbReference type="GO" id="GO:0000463">
    <property type="term" value="P:maturation of LSU-rRNA from tricistronic rRNA transcript (SSU-rRNA, 5.8S rRNA, LSU-rRNA)"/>
    <property type="evidence" value="ECO:0007669"/>
    <property type="project" value="TreeGrafter"/>
</dbReference>
<keyword evidence="5" id="KW-1185">Reference proteome</keyword>
<evidence type="ECO:0000259" key="3">
    <source>
        <dbReference type="Pfam" id="PF25790"/>
    </source>
</evidence>
<evidence type="ECO:0000313" key="4">
    <source>
        <dbReference type="EMBL" id="ODV96802.1"/>
    </source>
</evidence>
<dbReference type="AlphaFoldDB" id="A0A1E4TYG8"/>
<evidence type="ECO:0000313" key="5">
    <source>
        <dbReference type="Proteomes" id="UP000094236"/>
    </source>
</evidence>
<evidence type="ECO:0000256" key="1">
    <source>
        <dbReference type="ARBA" id="ARBA00022553"/>
    </source>
</evidence>
<sequence length="276" mass="31360">MVDPTSYKAKQELQDSDVNRDYNFLMGLGRKIDIGKADSGKTKPLLSYNNSYNNRKRTYSGRNNVDGVDHHFFGKNSMVKRGCFVKPLPKGMHRSNVNKTGFDKRKNCFNWTVEWILIDKGNQILQTFTSFRCNESLKLIEAFPGRKFEKIQDLKDSDDLDRNNQYYFFIRDYSTNDKTLFKLDGESVIADIVKNKTVLEFPTIYLSLDTTIDGYKILGDGEDHENETKSNNNSSSSSSSNSSNSSSSSSEESDTDDNVNNSEEDIDEGPTEESAK</sequence>
<dbReference type="GO" id="GO:0005634">
    <property type="term" value="C:nucleus"/>
    <property type="evidence" value="ECO:0007669"/>
    <property type="project" value="TreeGrafter"/>
</dbReference>
<protein>
    <recommendedName>
        <fullName evidence="3">BCD1 alpha/beta domain-containing protein</fullName>
    </recommendedName>
</protein>
<dbReference type="Proteomes" id="UP000094236">
    <property type="component" value="Unassembled WGS sequence"/>
</dbReference>
<organism evidence="4 5">
    <name type="scientific">Pachysolen tannophilus NRRL Y-2460</name>
    <dbReference type="NCBI Taxonomy" id="669874"/>
    <lineage>
        <taxon>Eukaryota</taxon>
        <taxon>Fungi</taxon>
        <taxon>Dikarya</taxon>
        <taxon>Ascomycota</taxon>
        <taxon>Saccharomycotina</taxon>
        <taxon>Pichiomycetes</taxon>
        <taxon>Pachysolenaceae</taxon>
        <taxon>Pachysolen</taxon>
    </lineage>
</organism>
<dbReference type="InterPro" id="IPR057721">
    <property type="entry name" value="BCD1_alpha/beta"/>
</dbReference>
<dbReference type="OrthoDB" id="272357at2759"/>
<dbReference type="PANTHER" id="PTHR13483">
    <property type="entry name" value="BOX C_D SNORNA PROTEIN 1-RELATED"/>
    <property type="match status" value="1"/>
</dbReference>
<dbReference type="InterPro" id="IPR051639">
    <property type="entry name" value="BCD1"/>
</dbReference>
<keyword evidence="1" id="KW-0597">Phosphoprotein</keyword>
<reference evidence="5" key="1">
    <citation type="submission" date="2016-05" db="EMBL/GenBank/DDBJ databases">
        <title>Comparative genomics of biotechnologically important yeasts.</title>
        <authorList>
            <consortium name="DOE Joint Genome Institute"/>
            <person name="Riley R."/>
            <person name="Haridas S."/>
            <person name="Wolfe K.H."/>
            <person name="Lopes M.R."/>
            <person name="Hittinger C.T."/>
            <person name="Goker M."/>
            <person name="Salamov A."/>
            <person name="Wisecaver J."/>
            <person name="Long T.M."/>
            <person name="Aerts A.L."/>
            <person name="Barry K."/>
            <person name="Choi C."/>
            <person name="Clum A."/>
            <person name="Coughlan A.Y."/>
            <person name="Deshpande S."/>
            <person name="Douglass A.P."/>
            <person name="Hanson S.J."/>
            <person name="Klenk H.-P."/>
            <person name="Labutti K."/>
            <person name="Lapidus A."/>
            <person name="Lindquist E."/>
            <person name="Lipzen A."/>
            <person name="Meier-Kolthoff J.P."/>
            <person name="Ohm R.A."/>
            <person name="Otillar R.P."/>
            <person name="Pangilinan J."/>
            <person name="Peng Y."/>
            <person name="Rokas A."/>
            <person name="Rosa C.A."/>
            <person name="Scheuner C."/>
            <person name="Sibirny A.A."/>
            <person name="Slot J.C."/>
            <person name="Stielow J.B."/>
            <person name="Sun H."/>
            <person name="Kurtzman C.P."/>
            <person name="Blackwell M."/>
            <person name="Grigoriev I.V."/>
            <person name="Jeffries T.W."/>
        </authorList>
    </citation>
    <scope>NUCLEOTIDE SEQUENCE [LARGE SCALE GENOMIC DNA]</scope>
    <source>
        <strain evidence="5">NRRL Y-2460</strain>
    </source>
</reference>
<dbReference type="EMBL" id="KV454012">
    <property type="protein sequence ID" value="ODV96802.1"/>
    <property type="molecule type" value="Genomic_DNA"/>
</dbReference>
<dbReference type="GO" id="GO:0048254">
    <property type="term" value="P:snoRNA localization"/>
    <property type="evidence" value="ECO:0007669"/>
    <property type="project" value="TreeGrafter"/>
</dbReference>
<dbReference type="GO" id="GO:0070761">
    <property type="term" value="C:pre-snoRNP complex"/>
    <property type="evidence" value="ECO:0007669"/>
    <property type="project" value="TreeGrafter"/>
</dbReference>
<feature type="domain" description="BCD1 alpha/beta" evidence="3">
    <location>
        <begin position="75"/>
        <end position="216"/>
    </location>
</feature>
<dbReference type="PANTHER" id="PTHR13483:SF3">
    <property type="entry name" value="BOX C_D SNORNA PROTEIN 1"/>
    <property type="match status" value="1"/>
</dbReference>
<accession>A0A1E4TYG8</accession>
<proteinExistence type="predicted"/>
<feature type="region of interest" description="Disordered" evidence="2">
    <location>
        <begin position="219"/>
        <end position="276"/>
    </location>
</feature>
<gene>
    <name evidence="4" type="ORF">PACTADRAFT_48614</name>
</gene>
<feature type="compositionally biased region" description="Low complexity" evidence="2">
    <location>
        <begin position="230"/>
        <end position="250"/>
    </location>
</feature>
<name>A0A1E4TYG8_PACTA</name>
<dbReference type="GO" id="GO:0000492">
    <property type="term" value="P:box C/D snoRNP assembly"/>
    <property type="evidence" value="ECO:0007669"/>
    <property type="project" value="TreeGrafter"/>
</dbReference>